<dbReference type="EMBL" id="HE978315">
    <property type="protein sequence ID" value="CCK68561.1"/>
    <property type="molecule type" value="Genomic_DNA"/>
</dbReference>
<dbReference type="eggNOG" id="KOG2574">
    <property type="taxonomic scope" value="Eukaryota"/>
</dbReference>
<dbReference type="STRING" id="1071383.J7S4H0"/>
<dbReference type="KEGG" id="kng:KNAG_0B01140"/>
<dbReference type="InterPro" id="IPR027105">
    <property type="entry name" value="Prp31"/>
</dbReference>
<dbReference type="RefSeq" id="XP_022462807.1">
    <property type="nucleotide sequence ID" value="XM_022611394.1"/>
</dbReference>
<name>J7S4H0_HUIN7</name>
<dbReference type="PANTHER" id="PTHR13904:SF0">
    <property type="entry name" value="U4_U6 SMALL NUCLEAR RIBONUCLEOPROTEIN PRP31"/>
    <property type="match status" value="1"/>
</dbReference>
<organism evidence="5 6">
    <name type="scientific">Huiozyma naganishii (strain ATCC MYA-139 / BCRC 22969 / CBS 8797 / KCTC 17520 / NBRC 10181 / NCYC 3082 / Yp74L-3)</name>
    <name type="common">Yeast</name>
    <name type="synonym">Kazachstania naganishii</name>
    <dbReference type="NCBI Taxonomy" id="1071383"/>
    <lineage>
        <taxon>Eukaryota</taxon>
        <taxon>Fungi</taxon>
        <taxon>Dikarya</taxon>
        <taxon>Ascomycota</taxon>
        <taxon>Saccharomycotina</taxon>
        <taxon>Saccharomycetes</taxon>
        <taxon>Saccharomycetales</taxon>
        <taxon>Saccharomycetaceae</taxon>
        <taxon>Huiozyma</taxon>
    </lineage>
</organism>
<dbReference type="GeneID" id="34524211"/>
<dbReference type="PROSITE" id="PS51358">
    <property type="entry name" value="NOP"/>
    <property type="match status" value="1"/>
</dbReference>
<reference evidence="6" key="2">
    <citation type="submission" date="2012-08" db="EMBL/GenBank/DDBJ databases">
        <title>Genome sequence of Kazachstania naganishii.</title>
        <authorList>
            <person name="Gordon J.L."/>
            <person name="Armisen D."/>
            <person name="Proux-Wera E."/>
            <person name="OhEigeartaigh S.S."/>
            <person name="Byrne K.P."/>
            <person name="Wolfe K.H."/>
        </authorList>
    </citation>
    <scope>NUCLEOTIDE SEQUENCE [LARGE SCALE GENOMIC DNA]</scope>
    <source>
        <strain evidence="6">ATCC MYA-139 / BCRC 22969 / CBS 8797 / CCRC 22969 / KCTC 17520 / NBRC 10181 / NCYC 3082</strain>
    </source>
</reference>
<dbReference type="AlphaFoldDB" id="J7S4H0"/>
<sequence>MSDLEDELLGDLENDLENQSSCEEADTVHSTDFLSVTKEEDLGVLHSLDTDDGIIPRDEVSIEAYLKKLLSHYKDPYSFSSIDSIAEVDPNTISVLGNNIEGLNSIIKSTLTDEMFLKILPFLNDIILNSKRDIENLHTFMIMQYRKKFLELDSLLPNPVNYADVVFVLETMQDRNSNELATIFESELLLKKEQTLVLTLSIKTSLRQDVTLEKLIQIRLFRARAMIRQLSDHRERIVKLVESKIHIIAPNLTALVGAETCSYLVGHAGSVVALSLIPSCNLSSIGKKRHLSHELHTNISGVRQEGAIYHCALVREQPVTHRKQMLRMVCAKVSLAARVDAGQQGKSVQNTTLGNRWREELLLKIKKVKEAPGIVNSKVLPIPEDKPKKHRAGRKFRKYKEQFQLSHLRQLQNRMEFGKEENTVLDAYGEEIGMGMSRSLLQEVSGSAVPSKDTRVNNRAKVTKVMKHRLAEANQQSDEFIMTLEESHPGKE</sequence>
<dbReference type="InterPro" id="IPR019175">
    <property type="entry name" value="Prp31_C"/>
</dbReference>
<dbReference type="GO" id="GO:0005687">
    <property type="term" value="C:U4 snRNP"/>
    <property type="evidence" value="ECO:0007669"/>
    <property type="project" value="TreeGrafter"/>
</dbReference>
<protein>
    <recommendedName>
        <fullName evidence="4">Nop domain-containing protein</fullName>
    </recommendedName>
</protein>
<dbReference type="OrthoDB" id="4771285at2759"/>
<evidence type="ECO:0000259" key="4">
    <source>
        <dbReference type="PROSITE" id="PS51358"/>
    </source>
</evidence>
<dbReference type="InterPro" id="IPR002687">
    <property type="entry name" value="Nop_dom"/>
</dbReference>
<gene>
    <name evidence="5" type="primary">KNAG0B01140</name>
    <name evidence="5" type="ordered locus">KNAG_0B01140</name>
</gene>
<dbReference type="OMA" id="IGNGPMD"/>
<dbReference type="PANTHER" id="PTHR13904">
    <property type="entry name" value="PRE-MRNA SPLICING FACTOR PRP31"/>
    <property type="match status" value="1"/>
</dbReference>
<dbReference type="SUPFAM" id="SSF89124">
    <property type="entry name" value="Nop domain"/>
    <property type="match status" value="1"/>
</dbReference>
<dbReference type="Gene3D" id="1.10.287.4070">
    <property type="match status" value="1"/>
</dbReference>
<dbReference type="Pfam" id="PF01798">
    <property type="entry name" value="Nop"/>
    <property type="match status" value="1"/>
</dbReference>
<dbReference type="Proteomes" id="UP000006310">
    <property type="component" value="Chromosome 2"/>
</dbReference>
<proteinExistence type="predicted"/>
<comment type="subcellular location">
    <subcellularLocation>
        <location evidence="1">Nucleus</location>
    </subcellularLocation>
</comment>
<accession>J7S4H0</accession>
<evidence type="ECO:0000256" key="2">
    <source>
        <dbReference type="ARBA" id="ARBA00023242"/>
    </source>
</evidence>
<evidence type="ECO:0000313" key="5">
    <source>
        <dbReference type="EMBL" id="CCK68561.1"/>
    </source>
</evidence>
<dbReference type="Pfam" id="PF09785">
    <property type="entry name" value="Prp31_C"/>
    <property type="match status" value="1"/>
</dbReference>
<evidence type="ECO:0000313" key="6">
    <source>
        <dbReference type="Proteomes" id="UP000006310"/>
    </source>
</evidence>
<keyword evidence="2" id="KW-0539">Nucleus</keyword>
<dbReference type="InterPro" id="IPR036070">
    <property type="entry name" value="Nop_dom_sf"/>
</dbReference>
<evidence type="ECO:0000256" key="1">
    <source>
        <dbReference type="ARBA" id="ARBA00004123"/>
    </source>
</evidence>
<dbReference type="GO" id="GO:0000244">
    <property type="term" value="P:spliceosomal tri-snRNP complex assembly"/>
    <property type="evidence" value="ECO:0007669"/>
    <property type="project" value="InterPro"/>
</dbReference>
<keyword evidence="3" id="KW-0687">Ribonucleoprotein</keyword>
<dbReference type="GO" id="GO:0046540">
    <property type="term" value="C:U4/U6 x U5 tri-snRNP complex"/>
    <property type="evidence" value="ECO:0007669"/>
    <property type="project" value="EnsemblFungi"/>
</dbReference>
<evidence type="ECO:0000256" key="3">
    <source>
        <dbReference type="ARBA" id="ARBA00023274"/>
    </source>
</evidence>
<dbReference type="GO" id="GO:0071011">
    <property type="term" value="C:precatalytic spliceosome"/>
    <property type="evidence" value="ECO:0007669"/>
    <property type="project" value="TreeGrafter"/>
</dbReference>
<feature type="domain" description="Nop" evidence="4">
    <location>
        <begin position="248"/>
        <end position="370"/>
    </location>
</feature>
<keyword evidence="6" id="KW-1185">Reference proteome</keyword>
<dbReference type="InterPro" id="IPR042239">
    <property type="entry name" value="Nop_C"/>
</dbReference>
<dbReference type="Gene3D" id="1.10.246.90">
    <property type="entry name" value="Nop domain"/>
    <property type="match status" value="1"/>
</dbReference>
<dbReference type="HOGENOM" id="CLU_026337_3_0_1"/>
<reference evidence="5 6" key="1">
    <citation type="journal article" date="2011" name="Proc. Natl. Acad. Sci. U.S.A.">
        <title>Evolutionary erosion of yeast sex chromosomes by mating-type switching accidents.</title>
        <authorList>
            <person name="Gordon J.L."/>
            <person name="Armisen D."/>
            <person name="Proux-Wera E."/>
            <person name="Oheigeartaigh S.S."/>
            <person name="Byrne K.P."/>
            <person name="Wolfe K.H."/>
        </authorList>
    </citation>
    <scope>NUCLEOTIDE SEQUENCE [LARGE SCALE GENOMIC DNA]</scope>
    <source>
        <strain evidence="6">ATCC MYA-139 / BCRC 22969 / CBS 8797 / CCRC 22969 / KCTC 17520 / NBRC 10181 / NCYC 3082</strain>
    </source>
</reference>